<reference evidence="2" key="1">
    <citation type="submission" date="2024-06" db="EMBL/GenBank/DDBJ databases">
        <authorList>
            <person name="Li S."/>
        </authorList>
    </citation>
    <scope>NUCLEOTIDE SEQUENCE</scope>
    <source>
        <strain evidence="2">SR10</strain>
    </source>
</reference>
<name>A0AAU8MXB8_9GAMM</name>
<proteinExistence type="predicted"/>
<feature type="transmembrane region" description="Helical" evidence="1">
    <location>
        <begin position="50"/>
        <end position="74"/>
    </location>
</feature>
<keyword evidence="1" id="KW-0472">Membrane</keyword>
<feature type="transmembrane region" description="Helical" evidence="1">
    <location>
        <begin position="112"/>
        <end position="131"/>
    </location>
</feature>
<gene>
    <name evidence="2" type="ORF">ABU614_08685</name>
</gene>
<keyword evidence="1" id="KW-1133">Transmembrane helix</keyword>
<feature type="transmembrane region" description="Helical" evidence="1">
    <location>
        <begin position="86"/>
        <end position="105"/>
    </location>
</feature>
<feature type="transmembrane region" description="Helical" evidence="1">
    <location>
        <begin position="12"/>
        <end position="38"/>
    </location>
</feature>
<dbReference type="AlphaFoldDB" id="A0AAU8MXB8"/>
<keyword evidence="1" id="KW-0812">Transmembrane</keyword>
<dbReference type="RefSeq" id="WP_363800100.1">
    <property type="nucleotide sequence ID" value="NZ_CP159925.1"/>
</dbReference>
<feature type="transmembrane region" description="Helical" evidence="1">
    <location>
        <begin position="143"/>
        <end position="164"/>
    </location>
</feature>
<accession>A0AAU8MXB8</accession>
<sequence>MNAWAEFVAYQSVWFVAVIAAGDGAWWPGALAAAAFVAAQVLFSRRRAGLAMLAGAALLAGAVVDGALALSGLARYAAAWPSPHSAPAWILGLWCAFATTLAGSLRLLQAHLGVATLLGLIGAPLAYLGAARGWGSIAFAEPAWRGLALLAAGWALALPALAWLARRLVQAPTAGAAGASV</sequence>
<protein>
    <submittedName>
        <fullName evidence="2">DUF2878 family protein</fullName>
    </submittedName>
</protein>
<organism evidence="2">
    <name type="scientific">Lysobacter firmicutimachus</name>
    <dbReference type="NCBI Taxonomy" id="1792846"/>
    <lineage>
        <taxon>Bacteria</taxon>
        <taxon>Pseudomonadati</taxon>
        <taxon>Pseudomonadota</taxon>
        <taxon>Gammaproteobacteria</taxon>
        <taxon>Lysobacterales</taxon>
        <taxon>Lysobacteraceae</taxon>
        <taxon>Lysobacter</taxon>
    </lineage>
</organism>
<dbReference type="InterPro" id="IPR021306">
    <property type="entry name" value="DUF2878"/>
</dbReference>
<dbReference type="Pfam" id="PF11086">
    <property type="entry name" value="DUF2878"/>
    <property type="match status" value="1"/>
</dbReference>
<dbReference type="EMBL" id="CP159925">
    <property type="protein sequence ID" value="XCO76845.1"/>
    <property type="molecule type" value="Genomic_DNA"/>
</dbReference>
<evidence type="ECO:0000313" key="2">
    <source>
        <dbReference type="EMBL" id="XCO76845.1"/>
    </source>
</evidence>
<evidence type="ECO:0000256" key="1">
    <source>
        <dbReference type="SAM" id="Phobius"/>
    </source>
</evidence>